<evidence type="ECO:0000313" key="2">
    <source>
        <dbReference type="EMBL" id="CUG91978.1"/>
    </source>
</evidence>
<gene>
    <name evidence="2" type="ORF">BSAL_35065</name>
</gene>
<sequence>MQPLTYPTPLRLLPDIHVTDRVVRELADALLLYESHSEDNSSSDLIVINGREWNMKRAPLRTCSELMTAALDALETTAAALQWGVSAQQHPHHPIDRRVACDVIANGSSLILTIIHCASKNVPSATQRNLSFSNMDSTHPSASPSLPPGEEDTNGDVEFQWKFVCALTLSQTLQSVHPAVVSSIAQFSSGQSISSNTAEAIEVGKQLLTAARSISRYLGTDLCYFHLLASNHRPSSRSGCCEIRAYPRQLPFGDSVIVTLSDPLELWARWIPNQLLRSDGDDSALATSEGGRLAILMLDAVRRWCHDLMDRSGQASDAEASTVSPNSDQDPQTSLLSVGAMNALSILYEHVAHIVGAHSNDPPRHGAAPKLLSGVVSGLPANVMEGFLSVWQRIIAHTSHHAVEVLHHHFSELDEQPQGNFSSPVATPRHQRVDRALDLSVDTGAVSTTNHHASMTAAATETIEVVAPVIDPRSIAENSAQSALAPFVGNNSSENRMLTEGEVKCVMEQFATHCEDKVREMQLRLATLEAHNANLAARVASNVVTARVLNVITTASCFSELLGDGSVTKSPSIASPLDTTSRAATQYLKETGLSRVPSAHSLSESIGKHWAADLVDKYFDAAAFEKRLHHEAQNTEGPCTSWSAAWTAVDCTIQAHIHSMTMTTTTRDTAGSTVLPSVPLHPDTIKSQQLRGTTPVVTSLAQDSVLMTPNDGTLGGGGGRGRSSSAKEVLSHDEQLAEQEAEVDRLMKEARTMTPRHRAVGGGALRTPRGTVVMMTPRTVDGSERFKMEEHVNTFVSPISEAGN</sequence>
<dbReference type="AlphaFoldDB" id="A0A0S4JNG9"/>
<proteinExistence type="predicted"/>
<dbReference type="Proteomes" id="UP000051952">
    <property type="component" value="Unassembled WGS sequence"/>
</dbReference>
<feature type="region of interest" description="Disordered" evidence="1">
    <location>
        <begin position="130"/>
        <end position="152"/>
    </location>
</feature>
<dbReference type="EMBL" id="CYKH01001988">
    <property type="protein sequence ID" value="CUG91978.1"/>
    <property type="molecule type" value="Genomic_DNA"/>
</dbReference>
<name>A0A0S4JNG9_BODSA</name>
<reference evidence="3" key="1">
    <citation type="submission" date="2015-09" db="EMBL/GenBank/DDBJ databases">
        <authorList>
            <consortium name="Pathogen Informatics"/>
        </authorList>
    </citation>
    <scope>NUCLEOTIDE SEQUENCE [LARGE SCALE GENOMIC DNA]</scope>
    <source>
        <strain evidence="3">Lake Konstanz</strain>
    </source>
</reference>
<dbReference type="VEuPathDB" id="TriTrypDB:BSAL_35065"/>
<organism evidence="2 3">
    <name type="scientific">Bodo saltans</name>
    <name type="common">Flagellated protozoan</name>
    <dbReference type="NCBI Taxonomy" id="75058"/>
    <lineage>
        <taxon>Eukaryota</taxon>
        <taxon>Discoba</taxon>
        <taxon>Euglenozoa</taxon>
        <taxon>Kinetoplastea</taxon>
        <taxon>Metakinetoplastina</taxon>
        <taxon>Eubodonida</taxon>
        <taxon>Bodonidae</taxon>
        <taxon>Bodo</taxon>
    </lineage>
</organism>
<evidence type="ECO:0000313" key="3">
    <source>
        <dbReference type="Proteomes" id="UP000051952"/>
    </source>
</evidence>
<accession>A0A0S4JNG9</accession>
<protein>
    <submittedName>
        <fullName evidence="2">Uncharacterized protein</fullName>
    </submittedName>
</protein>
<keyword evidence="3" id="KW-1185">Reference proteome</keyword>
<feature type="region of interest" description="Disordered" evidence="1">
    <location>
        <begin position="315"/>
        <end position="334"/>
    </location>
</feature>
<feature type="compositionally biased region" description="Polar residues" evidence="1">
    <location>
        <begin position="130"/>
        <end position="144"/>
    </location>
</feature>
<evidence type="ECO:0000256" key="1">
    <source>
        <dbReference type="SAM" id="MobiDB-lite"/>
    </source>
</evidence>